<dbReference type="SUPFAM" id="SSF53822">
    <property type="entry name" value="Periplasmic binding protein-like I"/>
    <property type="match status" value="1"/>
</dbReference>
<dbReference type="Pfam" id="PF00356">
    <property type="entry name" value="LacI"/>
    <property type="match status" value="1"/>
</dbReference>
<evidence type="ECO:0000256" key="1">
    <source>
        <dbReference type="ARBA" id="ARBA00023015"/>
    </source>
</evidence>
<dbReference type="SUPFAM" id="SSF47413">
    <property type="entry name" value="lambda repressor-like DNA-binding domains"/>
    <property type="match status" value="1"/>
</dbReference>
<sequence>MAARLKDIAEELGLSVVTISKVLRNHPDIGEATRNRVLKRMKELNYQPNFAARSLITGRTWTIGLVVPDLLHPFFAQIAKGISVEVRRKGYSLFISSSDEDPALEQEEIAQLLARRVDVMLVASSQMTPESFRRIEEQKIPYILLDRQFPALASNFVGVDDRVVGVLATTHLIEQRCKRIAHIRGPEVSTAMGRLEGYKQALAAHQMAPLQGHVVSIGPSGDHMGEEAGYAATGKLLASKSPPDGIFCFNDPVALGTMRAILDAGLRVPEDIAVVGCGNLSYSDFLRVPLSSVDQNSKMIAKTAATLALKLAQTKDRGLLKSTLLAPQLVVRASSLRANNMRKPA</sequence>
<dbReference type="GO" id="GO:0003700">
    <property type="term" value="F:DNA-binding transcription factor activity"/>
    <property type="evidence" value="ECO:0007669"/>
    <property type="project" value="TreeGrafter"/>
</dbReference>
<evidence type="ECO:0000256" key="3">
    <source>
        <dbReference type="ARBA" id="ARBA00023163"/>
    </source>
</evidence>
<dbReference type="CDD" id="cd01392">
    <property type="entry name" value="HTH_LacI"/>
    <property type="match status" value="1"/>
</dbReference>
<dbReference type="InterPro" id="IPR010982">
    <property type="entry name" value="Lambda_DNA-bd_dom_sf"/>
</dbReference>
<dbReference type="AlphaFoldDB" id="A0A2N9MAG3"/>
<evidence type="ECO:0000259" key="4">
    <source>
        <dbReference type="PROSITE" id="PS50932"/>
    </source>
</evidence>
<keyword evidence="2" id="KW-0238">DNA-binding</keyword>
<dbReference type="PROSITE" id="PS50932">
    <property type="entry name" value="HTH_LACI_2"/>
    <property type="match status" value="1"/>
</dbReference>
<dbReference type="PANTHER" id="PTHR30146">
    <property type="entry name" value="LACI-RELATED TRANSCRIPTIONAL REPRESSOR"/>
    <property type="match status" value="1"/>
</dbReference>
<accession>A0A2N9MAG3</accession>
<keyword evidence="3" id="KW-0804">Transcription</keyword>
<evidence type="ECO:0000256" key="2">
    <source>
        <dbReference type="ARBA" id="ARBA00023125"/>
    </source>
</evidence>
<dbReference type="OrthoDB" id="9784962at2"/>
<dbReference type="PANTHER" id="PTHR30146:SF109">
    <property type="entry name" value="HTH-TYPE TRANSCRIPTIONAL REGULATOR GALS"/>
    <property type="match status" value="1"/>
</dbReference>
<dbReference type="CDD" id="cd06267">
    <property type="entry name" value="PBP1_LacI_sugar_binding-like"/>
    <property type="match status" value="1"/>
</dbReference>
<dbReference type="EMBL" id="OKRB01000161">
    <property type="protein sequence ID" value="SPE32443.1"/>
    <property type="molecule type" value="Genomic_DNA"/>
</dbReference>
<name>A0A2N9MAG3_9BACT</name>
<organism evidence="5 6">
    <name type="scientific">Candidatus Sulfuritelmatomonas gaucii</name>
    <dbReference type="NCBI Taxonomy" id="2043161"/>
    <lineage>
        <taxon>Bacteria</taxon>
        <taxon>Pseudomonadati</taxon>
        <taxon>Acidobacteriota</taxon>
        <taxon>Terriglobia</taxon>
        <taxon>Terriglobales</taxon>
        <taxon>Acidobacteriaceae</taxon>
        <taxon>Candidatus Sulfuritelmatomonas</taxon>
    </lineage>
</organism>
<dbReference type="InterPro" id="IPR000843">
    <property type="entry name" value="HTH_LacI"/>
</dbReference>
<dbReference type="Proteomes" id="UP000239735">
    <property type="component" value="Unassembled WGS sequence"/>
</dbReference>
<dbReference type="SMART" id="SM00354">
    <property type="entry name" value="HTH_LACI"/>
    <property type="match status" value="1"/>
</dbReference>
<proteinExistence type="predicted"/>
<dbReference type="GO" id="GO:0000976">
    <property type="term" value="F:transcription cis-regulatory region binding"/>
    <property type="evidence" value="ECO:0007669"/>
    <property type="project" value="TreeGrafter"/>
</dbReference>
<dbReference type="InterPro" id="IPR028082">
    <property type="entry name" value="Peripla_BP_I"/>
</dbReference>
<feature type="domain" description="HTH lacI-type" evidence="4">
    <location>
        <begin position="3"/>
        <end position="57"/>
    </location>
</feature>
<dbReference type="InterPro" id="IPR046335">
    <property type="entry name" value="LacI/GalR-like_sensor"/>
</dbReference>
<protein>
    <submittedName>
        <fullName evidence="5">Transcriptional regulator, LacI family</fullName>
    </submittedName>
</protein>
<dbReference type="Gene3D" id="3.40.50.2300">
    <property type="match status" value="2"/>
</dbReference>
<dbReference type="Gene3D" id="1.10.260.40">
    <property type="entry name" value="lambda repressor-like DNA-binding domains"/>
    <property type="match status" value="1"/>
</dbReference>
<gene>
    <name evidence="5" type="ORF">SBA5_980013</name>
</gene>
<evidence type="ECO:0000313" key="5">
    <source>
        <dbReference type="EMBL" id="SPE32443.1"/>
    </source>
</evidence>
<keyword evidence="1" id="KW-0805">Transcription regulation</keyword>
<reference evidence="6" key="1">
    <citation type="submission" date="2018-02" db="EMBL/GenBank/DDBJ databases">
        <authorList>
            <person name="Hausmann B."/>
        </authorList>
    </citation>
    <scope>NUCLEOTIDE SEQUENCE [LARGE SCALE GENOMIC DNA]</scope>
    <source>
        <strain evidence="6">Peat soil MAG SbA5</strain>
    </source>
</reference>
<dbReference type="Pfam" id="PF13377">
    <property type="entry name" value="Peripla_BP_3"/>
    <property type="match status" value="1"/>
</dbReference>
<evidence type="ECO:0000313" key="6">
    <source>
        <dbReference type="Proteomes" id="UP000239735"/>
    </source>
</evidence>